<dbReference type="EMBL" id="OU898281">
    <property type="protein sequence ID" value="CAG9836280.1"/>
    <property type="molecule type" value="Genomic_DNA"/>
</dbReference>
<proteinExistence type="predicted"/>
<dbReference type="AlphaFoldDB" id="A0A9N9T896"/>
<sequence length="90" mass="10234">MSQPSISGMSLDQSQKRPFGSLTAQEMYDRTRPLTTKELIACIEEDSDIENADEVEVTYISPNVDEITDDEDLDDNSFKKIILSRSCWNI</sequence>
<feature type="compositionally biased region" description="Polar residues" evidence="1">
    <location>
        <begin position="1"/>
        <end position="13"/>
    </location>
</feature>
<keyword evidence="3" id="KW-1185">Reference proteome</keyword>
<name>A0A9N9T896_DIABA</name>
<organism evidence="2 3">
    <name type="scientific">Diabrotica balteata</name>
    <name type="common">Banded cucumber beetle</name>
    <dbReference type="NCBI Taxonomy" id="107213"/>
    <lineage>
        <taxon>Eukaryota</taxon>
        <taxon>Metazoa</taxon>
        <taxon>Ecdysozoa</taxon>
        <taxon>Arthropoda</taxon>
        <taxon>Hexapoda</taxon>
        <taxon>Insecta</taxon>
        <taxon>Pterygota</taxon>
        <taxon>Neoptera</taxon>
        <taxon>Endopterygota</taxon>
        <taxon>Coleoptera</taxon>
        <taxon>Polyphaga</taxon>
        <taxon>Cucujiformia</taxon>
        <taxon>Chrysomeloidea</taxon>
        <taxon>Chrysomelidae</taxon>
        <taxon>Galerucinae</taxon>
        <taxon>Diabroticina</taxon>
        <taxon>Diabroticites</taxon>
        <taxon>Diabrotica</taxon>
    </lineage>
</organism>
<protein>
    <submittedName>
        <fullName evidence="2">Uncharacterized protein</fullName>
    </submittedName>
</protein>
<accession>A0A9N9T896</accession>
<evidence type="ECO:0000313" key="3">
    <source>
        <dbReference type="Proteomes" id="UP001153709"/>
    </source>
</evidence>
<reference evidence="2" key="1">
    <citation type="submission" date="2022-01" db="EMBL/GenBank/DDBJ databases">
        <authorList>
            <person name="King R."/>
        </authorList>
    </citation>
    <scope>NUCLEOTIDE SEQUENCE</scope>
</reference>
<evidence type="ECO:0000313" key="2">
    <source>
        <dbReference type="EMBL" id="CAG9836280.1"/>
    </source>
</evidence>
<gene>
    <name evidence="2" type="ORF">DIABBA_LOCUS9377</name>
</gene>
<feature type="region of interest" description="Disordered" evidence="1">
    <location>
        <begin position="1"/>
        <end position="27"/>
    </location>
</feature>
<dbReference type="Proteomes" id="UP001153709">
    <property type="component" value="Chromosome 6"/>
</dbReference>
<evidence type="ECO:0000256" key="1">
    <source>
        <dbReference type="SAM" id="MobiDB-lite"/>
    </source>
</evidence>